<comment type="caution">
    <text evidence="1">The sequence shown here is derived from an EMBL/GenBank/DDBJ whole genome shotgun (WGS) entry which is preliminary data.</text>
</comment>
<evidence type="ECO:0000313" key="1">
    <source>
        <dbReference type="EMBL" id="GBP88059.1"/>
    </source>
</evidence>
<reference evidence="1 2" key="1">
    <citation type="journal article" date="2019" name="Commun. Biol.">
        <title>The bagworm genome reveals a unique fibroin gene that provides high tensile strength.</title>
        <authorList>
            <person name="Kono N."/>
            <person name="Nakamura H."/>
            <person name="Ohtoshi R."/>
            <person name="Tomita M."/>
            <person name="Numata K."/>
            <person name="Arakawa K."/>
        </authorList>
    </citation>
    <scope>NUCLEOTIDE SEQUENCE [LARGE SCALE GENOMIC DNA]</scope>
</reference>
<dbReference type="AlphaFoldDB" id="A0A4C1ZMD8"/>
<organism evidence="1 2">
    <name type="scientific">Eumeta variegata</name>
    <name type="common">Bagworm moth</name>
    <name type="synonym">Eumeta japonica</name>
    <dbReference type="NCBI Taxonomy" id="151549"/>
    <lineage>
        <taxon>Eukaryota</taxon>
        <taxon>Metazoa</taxon>
        <taxon>Ecdysozoa</taxon>
        <taxon>Arthropoda</taxon>
        <taxon>Hexapoda</taxon>
        <taxon>Insecta</taxon>
        <taxon>Pterygota</taxon>
        <taxon>Neoptera</taxon>
        <taxon>Endopterygota</taxon>
        <taxon>Lepidoptera</taxon>
        <taxon>Glossata</taxon>
        <taxon>Ditrysia</taxon>
        <taxon>Tineoidea</taxon>
        <taxon>Psychidae</taxon>
        <taxon>Oiketicinae</taxon>
        <taxon>Eumeta</taxon>
    </lineage>
</organism>
<accession>A0A4C1ZMD8</accession>
<protein>
    <submittedName>
        <fullName evidence="1">Uncharacterized protein</fullName>
    </submittedName>
</protein>
<keyword evidence="2" id="KW-1185">Reference proteome</keyword>
<name>A0A4C1ZMD8_EUMVA</name>
<dbReference type="EMBL" id="BGZK01001902">
    <property type="protein sequence ID" value="GBP88059.1"/>
    <property type="molecule type" value="Genomic_DNA"/>
</dbReference>
<dbReference type="Proteomes" id="UP000299102">
    <property type="component" value="Unassembled WGS sequence"/>
</dbReference>
<evidence type="ECO:0000313" key="2">
    <source>
        <dbReference type="Proteomes" id="UP000299102"/>
    </source>
</evidence>
<sequence length="103" mass="11521">MCARYCTQRLPVAYAPLHLPTLASNAYSIATEKAGNALVMPLRLRVSMVAGDRLLTLSAIRTKSEIRMGTASESEALTEKRKEIELKSLAEVTRNQKRDWETK</sequence>
<gene>
    <name evidence="1" type="ORF">EVAR_60071_1</name>
</gene>
<proteinExistence type="predicted"/>